<name>F5YPM4_TREPZ</name>
<dbReference type="GO" id="GO:0016987">
    <property type="term" value="F:sigma factor activity"/>
    <property type="evidence" value="ECO:0007669"/>
    <property type="project" value="UniProtKB-KW"/>
</dbReference>
<evidence type="ECO:0000256" key="2">
    <source>
        <dbReference type="ARBA" id="ARBA00023082"/>
    </source>
</evidence>
<feature type="compositionally biased region" description="Polar residues" evidence="6">
    <location>
        <begin position="15"/>
        <end position="24"/>
    </location>
</feature>
<comment type="similarity">
    <text evidence="5">Belongs to the sigma-70 factor family.</text>
</comment>
<dbReference type="RefSeq" id="WP_015706517.1">
    <property type="nucleotide sequence ID" value="NC_015578.1"/>
</dbReference>
<dbReference type="InterPro" id="IPR013324">
    <property type="entry name" value="RNA_pol_sigma_r3/r4-like"/>
</dbReference>
<dbReference type="Pfam" id="PF00140">
    <property type="entry name" value="Sigma70_r1_2"/>
    <property type="match status" value="1"/>
</dbReference>
<evidence type="ECO:0000256" key="1">
    <source>
        <dbReference type="ARBA" id="ARBA00023015"/>
    </source>
</evidence>
<comment type="function">
    <text evidence="5">Sigma factors are initiation factors that promote the attachment of RNA polymerase to specific initiation sites and are then released.</text>
</comment>
<dbReference type="STRING" id="545694.TREPR_3818"/>
<dbReference type="GO" id="GO:0003677">
    <property type="term" value="F:DNA binding"/>
    <property type="evidence" value="ECO:0007669"/>
    <property type="project" value="UniProtKB-KW"/>
</dbReference>
<dbReference type="NCBIfam" id="TIGR02937">
    <property type="entry name" value="sigma70-ECF"/>
    <property type="match status" value="1"/>
</dbReference>
<dbReference type="InterPro" id="IPR036388">
    <property type="entry name" value="WH-like_DNA-bd_sf"/>
</dbReference>
<keyword evidence="1 5" id="KW-0805">Transcription regulation</keyword>
<sequence length="300" mass="34134">MATMTAKVKKETRNIQRNSSRSTNSDENILSMYLKEINKIPLLAREEEEEAARQAAKGNRASQHKLINANLRFVVNVAKKYQGQGLPLSDLISEGNIGLMNAIERYDVDKGYHFISYAVWWIRQAILKAICEKSRMIRLPLNRANELVQIEKAKKCVQEVGSGEAEINEIARLLEMEPDHVADLINISRDLVSLENPVYDEKNSSTLGDFIEDEHYASPEKYATDSALQDDIESVLGTLNPKEADIIRYRFGLGAKAPMSLKEIGDRFNLTKERIRQIEKKALRRLQHPSRMCVLESYVA</sequence>
<evidence type="ECO:0000256" key="5">
    <source>
        <dbReference type="RuleBase" id="RU362124"/>
    </source>
</evidence>
<reference evidence="10" key="1">
    <citation type="submission" date="2009-12" db="EMBL/GenBank/DDBJ databases">
        <title>Complete sequence of Treponema primitia strain ZAS-2.</title>
        <authorList>
            <person name="Tetu S.G."/>
            <person name="Matson E."/>
            <person name="Ren Q."/>
            <person name="Seshadri R."/>
            <person name="Elbourne L."/>
            <person name="Hassan K.A."/>
            <person name="Durkin A."/>
            <person name="Radune D."/>
            <person name="Mohamoud Y."/>
            <person name="Shay R."/>
            <person name="Jin S."/>
            <person name="Zhang X."/>
            <person name="Lucey K."/>
            <person name="Ballor N.R."/>
            <person name="Ottesen E."/>
            <person name="Rosenthal R."/>
            <person name="Allen A."/>
            <person name="Leadbetter J.R."/>
            <person name="Paulsen I.T."/>
        </authorList>
    </citation>
    <scope>NUCLEOTIDE SEQUENCE [LARGE SCALE GENOMIC DNA]</scope>
    <source>
        <strain evidence="10">ATCC BAA-887 / DSM 12427 / ZAS-2</strain>
    </source>
</reference>
<evidence type="ECO:0000259" key="7">
    <source>
        <dbReference type="PROSITE" id="PS00715"/>
    </source>
</evidence>
<dbReference type="EMBL" id="CP001843">
    <property type="protein sequence ID" value="AEF85754.1"/>
    <property type="molecule type" value="Genomic_DNA"/>
</dbReference>
<dbReference type="Gene3D" id="1.20.120.1810">
    <property type="match status" value="1"/>
</dbReference>
<dbReference type="InterPro" id="IPR014284">
    <property type="entry name" value="RNA_pol_sigma-70_dom"/>
</dbReference>
<gene>
    <name evidence="9" type="ordered locus">TREPR_3818</name>
</gene>
<organism evidence="9 10">
    <name type="scientific">Treponema primitia (strain ATCC BAA-887 / DSM 12427 / ZAS-2)</name>
    <dbReference type="NCBI Taxonomy" id="545694"/>
    <lineage>
        <taxon>Bacteria</taxon>
        <taxon>Pseudomonadati</taxon>
        <taxon>Spirochaetota</taxon>
        <taxon>Spirochaetia</taxon>
        <taxon>Spirochaetales</taxon>
        <taxon>Treponemataceae</taxon>
        <taxon>Treponema</taxon>
    </lineage>
</organism>
<dbReference type="Pfam" id="PF04542">
    <property type="entry name" value="Sigma70_r2"/>
    <property type="match status" value="1"/>
</dbReference>
<evidence type="ECO:0000256" key="4">
    <source>
        <dbReference type="ARBA" id="ARBA00023163"/>
    </source>
</evidence>
<dbReference type="InterPro" id="IPR050239">
    <property type="entry name" value="Sigma-70_RNA_pol_init_factors"/>
</dbReference>
<evidence type="ECO:0000256" key="6">
    <source>
        <dbReference type="SAM" id="MobiDB-lite"/>
    </source>
</evidence>
<dbReference type="KEGG" id="tpi:TREPR_3818"/>
<reference evidence="9 10" key="2">
    <citation type="journal article" date="2011" name="ISME J.">
        <title>RNA-seq reveals cooperative metabolic interactions between two termite-gut spirochete species in co-culture.</title>
        <authorList>
            <person name="Rosenthal A.Z."/>
            <person name="Matson E.G."/>
            <person name="Eldar A."/>
            <person name="Leadbetter J.R."/>
        </authorList>
    </citation>
    <scope>NUCLEOTIDE SEQUENCE [LARGE SCALE GENOMIC DNA]</scope>
    <source>
        <strain evidence="10">ATCC BAA-887 / DSM 12427 / ZAS-2</strain>
    </source>
</reference>
<dbReference type="PROSITE" id="PS00715">
    <property type="entry name" value="SIGMA70_1"/>
    <property type="match status" value="1"/>
</dbReference>
<dbReference type="SUPFAM" id="SSF88946">
    <property type="entry name" value="Sigma2 domain of RNA polymerase sigma factors"/>
    <property type="match status" value="1"/>
</dbReference>
<accession>F5YPM4</accession>
<dbReference type="PANTHER" id="PTHR30603">
    <property type="entry name" value="RNA POLYMERASE SIGMA FACTOR RPO"/>
    <property type="match status" value="1"/>
</dbReference>
<keyword evidence="4 5" id="KW-0804">Transcription</keyword>
<dbReference type="InterPro" id="IPR000943">
    <property type="entry name" value="RNA_pol_sigma70"/>
</dbReference>
<feature type="domain" description="RNA polymerase sigma-70" evidence="8">
    <location>
        <begin position="260"/>
        <end position="286"/>
    </location>
</feature>
<keyword evidence="10" id="KW-1185">Reference proteome</keyword>
<dbReference type="InterPro" id="IPR007627">
    <property type="entry name" value="RNA_pol_sigma70_r2"/>
</dbReference>
<dbReference type="eggNOG" id="COG0568">
    <property type="taxonomic scope" value="Bacteria"/>
</dbReference>
<dbReference type="Pfam" id="PF04539">
    <property type="entry name" value="Sigma70_r3"/>
    <property type="match status" value="1"/>
</dbReference>
<evidence type="ECO:0000313" key="10">
    <source>
        <dbReference type="Proteomes" id="UP000009223"/>
    </source>
</evidence>
<dbReference type="Pfam" id="PF04545">
    <property type="entry name" value="Sigma70_r4"/>
    <property type="match status" value="1"/>
</dbReference>
<dbReference type="PANTHER" id="PTHR30603:SF47">
    <property type="entry name" value="RNA POLYMERASE SIGMA FACTOR SIGD, CHLOROPLASTIC"/>
    <property type="match status" value="1"/>
</dbReference>
<dbReference type="GO" id="GO:0006352">
    <property type="term" value="P:DNA-templated transcription initiation"/>
    <property type="evidence" value="ECO:0007669"/>
    <property type="project" value="InterPro"/>
</dbReference>
<evidence type="ECO:0000313" key="9">
    <source>
        <dbReference type="EMBL" id="AEF85754.1"/>
    </source>
</evidence>
<dbReference type="InterPro" id="IPR009042">
    <property type="entry name" value="RNA_pol_sigma70_r1_2"/>
</dbReference>
<evidence type="ECO:0000259" key="8">
    <source>
        <dbReference type="PROSITE" id="PS00716"/>
    </source>
</evidence>
<keyword evidence="3 5" id="KW-0238">DNA-binding</keyword>
<protein>
    <recommendedName>
        <fullName evidence="5">RNA polymerase sigma factor</fullName>
    </recommendedName>
</protein>
<dbReference type="Proteomes" id="UP000009223">
    <property type="component" value="Chromosome"/>
</dbReference>
<proteinExistence type="inferred from homology"/>
<dbReference type="HOGENOM" id="CLU_014793_3_5_12"/>
<evidence type="ECO:0000256" key="3">
    <source>
        <dbReference type="ARBA" id="ARBA00023125"/>
    </source>
</evidence>
<dbReference type="AlphaFoldDB" id="F5YPM4"/>
<dbReference type="CDD" id="cd06171">
    <property type="entry name" value="Sigma70_r4"/>
    <property type="match status" value="1"/>
</dbReference>
<dbReference type="InterPro" id="IPR007624">
    <property type="entry name" value="RNA_pol_sigma70_r3"/>
</dbReference>
<keyword evidence="2 5" id="KW-0731">Sigma factor</keyword>
<dbReference type="SUPFAM" id="SSF88659">
    <property type="entry name" value="Sigma3 and sigma4 domains of RNA polymerase sigma factors"/>
    <property type="match status" value="2"/>
</dbReference>
<dbReference type="PROSITE" id="PS00716">
    <property type="entry name" value="SIGMA70_2"/>
    <property type="match status" value="1"/>
</dbReference>
<dbReference type="InterPro" id="IPR007630">
    <property type="entry name" value="RNA_pol_sigma70_r4"/>
</dbReference>
<feature type="domain" description="RNA polymerase sigma-70" evidence="7">
    <location>
        <begin position="90"/>
        <end position="103"/>
    </location>
</feature>
<dbReference type="Gene3D" id="1.10.10.10">
    <property type="entry name" value="Winged helix-like DNA-binding domain superfamily/Winged helix DNA-binding domain"/>
    <property type="match status" value="2"/>
</dbReference>
<dbReference type="PRINTS" id="PR00046">
    <property type="entry name" value="SIGMA70FCT"/>
</dbReference>
<dbReference type="InterPro" id="IPR013325">
    <property type="entry name" value="RNA_pol_sigma_r2"/>
</dbReference>
<feature type="region of interest" description="Disordered" evidence="6">
    <location>
        <begin position="1"/>
        <end position="24"/>
    </location>
</feature>